<protein>
    <submittedName>
        <fullName evidence="7">Uncharacterized protein</fullName>
    </submittedName>
</protein>
<feature type="transmembrane region" description="Helical" evidence="6">
    <location>
        <begin position="107"/>
        <end position="132"/>
    </location>
</feature>
<name>A0A165D2Z8_9APHY</name>
<dbReference type="AlphaFoldDB" id="A0A165D2Z8"/>
<evidence type="ECO:0000256" key="5">
    <source>
        <dbReference type="SAM" id="MobiDB-lite"/>
    </source>
</evidence>
<dbReference type="GeneID" id="63819014"/>
<evidence type="ECO:0000313" key="7">
    <source>
        <dbReference type="EMBL" id="KZT04055.1"/>
    </source>
</evidence>
<organism evidence="7 8">
    <name type="scientific">Laetiporus sulphureus 93-53</name>
    <dbReference type="NCBI Taxonomy" id="1314785"/>
    <lineage>
        <taxon>Eukaryota</taxon>
        <taxon>Fungi</taxon>
        <taxon>Dikarya</taxon>
        <taxon>Basidiomycota</taxon>
        <taxon>Agaricomycotina</taxon>
        <taxon>Agaricomycetes</taxon>
        <taxon>Polyporales</taxon>
        <taxon>Laetiporus</taxon>
    </lineage>
</organism>
<sequence length="186" mass="19642">MVMESWGGDRGIHEHENGGEEADSGHGGKDAAQRQVGRRSAQVDVAFAAADARDGHHAALARHRVHTRDHLGPRIHYLKACRSESGSRRYPRRIRSNMSKRAGENGLLKPVLALMFAVTTPVGIAIGLAVFGPGESEGVILLMSVMSALSAGMLIYAACIEMLGETLCSTHICSAPSSAGGLSRCG</sequence>
<dbReference type="EMBL" id="KV427639">
    <property type="protein sequence ID" value="KZT04055.1"/>
    <property type="molecule type" value="Genomic_DNA"/>
</dbReference>
<accession>A0A165D2Z8</accession>
<comment type="subcellular location">
    <subcellularLocation>
        <location evidence="1">Membrane</location>
        <topology evidence="1">Multi-pass membrane protein</topology>
    </subcellularLocation>
</comment>
<dbReference type="RefSeq" id="XP_040761795.1">
    <property type="nucleotide sequence ID" value="XM_040901983.1"/>
</dbReference>
<dbReference type="OrthoDB" id="448280at2759"/>
<dbReference type="InParanoid" id="A0A165D2Z8"/>
<evidence type="ECO:0000256" key="4">
    <source>
        <dbReference type="ARBA" id="ARBA00023136"/>
    </source>
</evidence>
<evidence type="ECO:0000256" key="1">
    <source>
        <dbReference type="ARBA" id="ARBA00004141"/>
    </source>
</evidence>
<dbReference type="GO" id="GO:0016020">
    <property type="term" value="C:membrane"/>
    <property type="evidence" value="ECO:0007669"/>
    <property type="project" value="UniProtKB-SubCell"/>
</dbReference>
<keyword evidence="4 6" id="KW-0472">Membrane</keyword>
<evidence type="ECO:0000256" key="6">
    <source>
        <dbReference type="SAM" id="Phobius"/>
    </source>
</evidence>
<dbReference type="STRING" id="1314785.A0A165D2Z8"/>
<feature type="compositionally biased region" description="Basic and acidic residues" evidence="5">
    <location>
        <begin position="10"/>
        <end position="32"/>
    </location>
</feature>
<keyword evidence="2 6" id="KW-0812">Transmembrane</keyword>
<dbReference type="InterPro" id="IPR003689">
    <property type="entry name" value="ZIP"/>
</dbReference>
<dbReference type="GO" id="GO:0046873">
    <property type="term" value="F:metal ion transmembrane transporter activity"/>
    <property type="evidence" value="ECO:0007669"/>
    <property type="project" value="InterPro"/>
</dbReference>
<dbReference type="Pfam" id="PF02535">
    <property type="entry name" value="Zip"/>
    <property type="match status" value="1"/>
</dbReference>
<feature type="region of interest" description="Disordered" evidence="5">
    <location>
        <begin position="1"/>
        <end position="37"/>
    </location>
</feature>
<evidence type="ECO:0000313" key="8">
    <source>
        <dbReference type="Proteomes" id="UP000076871"/>
    </source>
</evidence>
<evidence type="ECO:0000256" key="2">
    <source>
        <dbReference type="ARBA" id="ARBA00022692"/>
    </source>
</evidence>
<reference evidence="7 8" key="1">
    <citation type="journal article" date="2016" name="Mol. Biol. Evol.">
        <title>Comparative Genomics of Early-Diverging Mushroom-Forming Fungi Provides Insights into the Origins of Lignocellulose Decay Capabilities.</title>
        <authorList>
            <person name="Nagy L.G."/>
            <person name="Riley R."/>
            <person name="Tritt A."/>
            <person name="Adam C."/>
            <person name="Daum C."/>
            <person name="Floudas D."/>
            <person name="Sun H."/>
            <person name="Yadav J.S."/>
            <person name="Pangilinan J."/>
            <person name="Larsson K.H."/>
            <person name="Matsuura K."/>
            <person name="Barry K."/>
            <person name="Labutti K."/>
            <person name="Kuo R."/>
            <person name="Ohm R.A."/>
            <person name="Bhattacharya S.S."/>
            <person name="Shirouzu T."/>
            <person name="Yoshinaga Y."/>
            <person name="Martin F.M."/>
            <person name="Grigoriev I.V."/>
            <person name="Hibbett D.S."/>
        </authorList>
    </citation>
    <scope>NUCLEOTIDE SEQUENCE [LARGE SCALE GENOMIC DNA]</scope>
    <source>
        <strain evidence="7 8">93-53</strain>
    </source>
</reference>
<dbReference type="Proteomes" id="UP000076871">
    <property type="component" value="Unassembled WGS sequence"/>
</dbReference>
<keyword evidence="8" id="KW-1185">Reference proteome</keyword>
<gene>
    <name evidence="7" type="ORF">LAESUDRAFT_316572</name>
</gene>
<evidence type="ECO:0000256" key="3">
    <source>
        <dbReference type="ARBA" id="ARBA00022989"/>
    </source>
</evidence>
<feature type="transmembrane region" description="Helical" evidence="6">
    <location>
        <begin position="138"/>
        <end position="159"/>
    </location>
</feature>
<proteinExistence type="predicted"/>
<keyword evidence="3 6" id="KW-1133">Transmembrane helix</keyword>